<accession>A0A284R984</accession>
<feature type="compositionally biased region" description="Pro residues" evidence="5">
    <location>
        <begin position="86"/>
        <end position="106"/>
    </location>
</feature>
<dbReference type="AlphaFoldDB" id="A0A284R984"/>
<keyword evidence="8" id="KW-1185">Reference proteome</keyword>
<dbReference type="Pfam" id="PF00569">
    <property type="entry name" value="ZZ"/>
    <property type="match status" value="1"/>
</dbReference>
<dbReference type="OrthoDB" id="7873042at2759"/>
<evidence type="ECO:0000313" key="7">
    <source>
        <dbReference type="EMBL" id="SJL05298.1"/>
    </source>
</evidence>
<evidence type="ECO:0000256" key="3">
    <source>
        <dbReference type="ARBA" id="ARBA00022833"/>
    </source>
</evidence>
<feature type="domain" description="ZZ-type" evidence="6">
    <location>
        <begin position="3"/>
        <end position="60"/>
    </location>
</feature>
<evidence type="ECO:0000256" key="1">
    <source>
        <dbReference type="ARBA" id="ARBA00022723"/>
    </source>
</evidence>
<dbReference type="OMA" id="LCANCYV"/>
<dbReference type="InterPro" id="IPR000433">
    <property type="entry name" value="Znf_ZZ"/>
</dbReference>
<dbReference type="PROSITE" id="PS50135">
    <property type="entry name" value="ZF_ZZ_2"/>
    <property type="match status" value="1"/>
</dbReference>
<dbReference type="InterPro" id="IPR055936">
    <property type="entry name" value="DUF7514"/>
</dbReference>
<protein>
    <recommendedName>
        <fullName evidence="6">ZZ-type domain-containing protein</fullName>
    </recommendedName>
</protein>
<sequence length="389" mass="43276">MIPSHINCDSCSQAILPSKPRVHCLSCLDYDLCADCALSERFTGQHDSSHRTQIYRVSGGGDLPPSLSETVSLTYTIPVRQSPTSSIPPPLPPRRQSSGPPPPLPPRSNSGSSASERPSTVPPSPHIPPTDPPNVSANRSDMLAWGPLFDDYMEVTAVGDLFFNAIFTYLDPSYTGYLTPEAYSHFLDDQGYLLHENVCKYFPPFPIQQNAVYGGSKENMADKALRNAYDLFSIEHVLKPRHNPPGSTTPSITTQLQGLLGNAFNPAMMHFVPLQSSNSQMPLLTRKGFIDITTVEVLSDPSRAWGNLSRVLRMYKLESFRGWGDMPRSVLAEGADQRMLQRVRDISNFAKARGEQQLTSSMARIELERQGRENALDLISDTRYRRVYM</sequence>
<evidence type="ECO:0000256" key="4">
    <source>
        <dbReference type="PROSITE-ProRule" id="PRU00228"/>
    </source>
</evidence>
<gene>
    <name evidence="7" type="ORF">ARMOST_08664</name>
</gene>
<dbReference type="CDD" id="cd02249">
    <property type="entry name" value="ZZ"/>
    <property type="match status" value="1"/>
</dbReference>
<dbReference type="Pfam" id="PF24355">
    <property type="entry name" value="DUF7514"/>
    <property type="match status" value="1"/>
</dbReference>
<evidence type="ECO:0000256" key="5">
    <source>
        <dbReference type="SAM" id="MobiDB-lite"/>
    </source>
</evidence>
<evidence type="ECO:0000256" key="2">
    <source>
        <dbReference type="ARBA" id="ARBA00022771"/>
    </source>
</evidence>
<evidence type="ECO:0000259" key="6">
    <source>
        <dbReference type="PROSITE" id="PS50135"/>
    </source>
</evidence>
<dbReference type="STRING" id="47428.A0A284R984"/>
<keyword evidence="3" id="KW-0862">Zinc</keyword>
<evidence type="ECO:0000313" key="8">
    <source>
        <dbReference type="Proteomes" id="UP000219338"/>
    </source>
</evidence>
<feature type="region of interest" description="Disordered" evidence="5">
    <location>
        <begin position="78"/>
        <end position="135"/>
    </location>
</feature>
<keyword evidence="1" id="KW-0479">Metal-binding</keyword>
<dbReference type="Proteomes" id="UP000219338">
    <property type="component" value="Unassembled WGS sequence"/>
</dbReference>
<dbReference type="SUPFAM" id="SSF57850">
    <property type="entry name" value="RING/U-box"/>
    <property type="match status" value="1"/>
</dbReference>
<proteinExistence type="predicted"/>
<reference evidence="8" key="1">
    <citation type="journal article" date="2017" name="Nat. Ecol. Evol.">
        <title>Genome expansion and lineage-specific genetic innovations in the forest pathogenic fungi Armillaria.</title>
        <authorList>
            <person name="Sipos G."/>
            <person name="Prasanna A.N."/>
            <person name="Walter M.C."/>
            <person name="O'Connor E."/>
            <person name="Balint B."/>
            <person name="Krizsan K."/>
            <person name="Kiss B."/>
            <person name="Hess J."/>
            <person name="Varga T."/>
            <person name="Slot J."/>
            <person name="Riley R."/>
            <person name="Boka B."/>
            <person name="Rigling D."/>
            <person name="Barry K."/>
            <person name="Lee J."/>
            <person name="Mihaltcheva S."/>
            <person name="LaButti K."/>
            <person name="Lipzen A."/>
            <person name="Waldron R."/>
            <person name="Moloney N.M."/>
            <person name="Sperisen C."/>
            <person name="Kredics L."/>
            <person name="Vagvoelgyi C."/>
            <person name="Patrignani A."/>
            <person name="Fitzpatrick D."/>
            <person name="Nagy I."/>
            <person name="Doyle S."/>
            <person name="Anderson J.B."/>
            <person name="Grigoriev I.V."/>
            <person name="Gueldener U."/>
            <person name="Muensterkoetter M."/>
            <person name="Nagy L.G."/>
        </authorList>
    </citation>
    <scope>NUCLEOTIDE SEQUENCE [LARGE SCALE GENOMIC DNA]</scope>
    <source>
        <strain evidence="8">C18/9</strain>
    </source>
</reference>
<dbReference type="GO" id="GO:0008270">
    <property type="term" value="F:zinc ion binding"/>
    <property type="evidence" value="ECO:0007669"/>
    <property type="project" value="UniProtKB-KW"/>
</dbReference>
<dbReference type="InterPro" id="IPR043145">
    <property type="entry name" value="Znf_ZZ_sf"/>
</dbReference>
<keyword evidence="2 4" id="KW-0863">Zinc-finger</keyword>
<dbReference type="SMART" id="SM00291">
    <property type="entry name" value="ZnF_ZZ"/>
    <property type="match status" value="1"/>
</dbReference>
<feature type="compositionally biased region" description="Pro residues" evidence="5">
    <location>
        <begin position="120"/>
        <end position="132"/>
    </location>
</feature>
<organism evidence="7 8">
    <name type="scientific">Armillaria ostoyae</name>
    <name type="common">Armillaria root rot fungus</name>
    <dbReference type="NCBI Taxonomy" id="47428"/>
    <lineage>
        <taxon>Eukaryota</taxon>
        <taxon>Fungi</taxon>
        <taxon>Dikarya</taxon>
        <taxon>Basidiomycota</taxon>
        <taxon>Agaricomycotina</taxon>
        <taxon>Agaricomycetes</taxon>
        <taxon>Agaricomycetidae</taxon>
        <taxon>Agaricales</taxon>
        <taxon>Marasmiineae</taxon>
        <taxon>Physalacriaceae</taxon>
        <taxon>Armillaria</taxon>
    </lineage>
</organism>
<name>A0A284R984_ARMOS</name>
<dbReference type="Gene3D" id="3.30.60.90">
    <property type="match status" value="1"/>
</dbReference>
<dbReference type="EMBL" id="FUEG01000006">
    <property type="protein sequence ID" value="SJL05298.1"/>
    <property type="molecule type" value="Genomic_DNA"/>
</dbReference>